<dbReference type="InterPro" id="IPR035895">
    <property type="entry name" value="HPr-like_sf"/>
</dbReference>
<dbReference type="SUPFAM" id="SSF55594">
    <property type="entry name" value="HPr-like"/>
    <property type="match status" value="1"/>
</dbReference>
<dbReference type="Proteomes" id="UP000239388">
    <property type="component" value="Unassembled WGS sequence"/>
</dbReference>
<keyword evidence="3" id="KW-0963">Cytoplasm</keyword>
<keyword evidence="4" id="KW-0598">Phosphotransferase system</keyword>
<evidence type="ECO:0000259" key="5">
    <source>
        <dbReference type="PROSITE" id="PS51350"/>
    </source>
</evidence>
<sequence length="98" mass="10906">MAEDCIIRKVIVPNRQGLHARPADMFVKEALKYQCQVEIQRDSLKVSGKSILDVMTLAAEQGTELTILATGPDAESAVDALVDVVNRFIEEDEEENEF</sequence>
<evidence type="ECO:0000313" key="6">
    <source>
        <dbReference type="EMBL" id="PQO31561.1"/>
    </source>
</evidence>
<dbReference type="GO" id="GO:0009401">
    <property type="term" value="P:phosphoenolpyruvate-dependent sugar phosphotransferase system"/>
    <property type="evidence" value="ECO:0007669"/>
    <property type="project" value="UniProtKB-KW"/>
</dbReference>
<evidence type="ECO:0000256" key="4">
    <source>
        <dbReference type="ARBA" id="ARBA00022683"/>
    </source>
</evidence>
<dbReference type="InterPro" id="IPR050399">
    <property type="entry name" value="HPr"/>
</dbReference>
<organism evidence="6 7">
    <name type="scientific">Blastopirellula marina</name>
    <dbReference type="NCBI Taxonomy" id="124"/>
    <lineage>
        <taxon>Bacteria</taxon>
        <taxon>Pseudomonadati</taxon>
        <taxon>Planctomycetota</taxon>
        <taxon>Planctomycetia</taxon>
        <taxon>Pirellulales</taxon>
        <taxon>Pirellulaceae</taxon>
        <taxon>Blastopirellula</taxon>
    </lineage>
</organism>
<comment type="subcellular location">
    <subcellularLocation>
        <location evidence="1">Cytoplasm</location>
    </subcellularLocation>
</comment>
<dbReference type="PANTHER" id="PTHR33705">
    <property type="entry name" value="PHOSPHOCARRIER PROTEIN HPR"/>
    <property type="match status" value="1"/>
</dbReference>
<reference evidence="6 7" key="1">
    <citation type="submission" date="2018-02" db="EMBL/GenBank/DDBJ databases">
        <title>Comparative genomes isolates from brazilian mangrove.</title>
        <authorList>
            <person name="Araujo J.E."/>
            <person name="Taketani R.G."/>
            <person name="Silva M.C.P."/>
            <person name="Loureco M.V."/>
            <person name="Andreote F.D."/>
        </authorList>
    </citation>
    <scope>NUCLEOTIDE SEQUENCE [LARGE SCALE GENOMIC DNA]</scope>
    <source>
        <strain evidence="6 7">NAP PRIS-MGV</strain>
    </source>
</reference>
<dbReference type="AlphaFoldDB" id="A0A2S8FH97"/>
<comment type="similarity">
    <text evidence="2">Belongs to the HPr family.</text>
</comment>
<proteinExistence type="inferred from homology"/>
<dbReference type="Pfam" id="PF00381">
    <property type="entry name" value="PTS-HPr"/>
    <property type="match status" value="1"/>
</dbReference>
<dbReference type="OrthoDB" id="9809047at2"/>
<dbReference type="PROSITE" id="PS51350">
    <property type="entry name" value="PTS_HPR_DOM"/>
    <property type="match status" value="1"/>
</dbReference>
<gene>
    <name evidence="6" type="ORF">C5Y98_19260</name>
</gene>
<dbReference type="PANTHER" id="PTHR33705:SF2">
    <property type="entry name" value="PHOSPHOCARRIER PROTEIN NPR"/>
    <property type="match status" value="1"/>
</dbReference>
<evidence type="ECO:0000256" key="1">
    <source>
        <dbReference type="ARBA" id="ARBA00004496"/>
    </source>
</evidence>
<dbReference type="InterPro" id="IPR000032">
    <property type="entry name" value="HPr-like"/>
</dbReference>
<dbReference type="GO" id="GO:0005737">
    <property type="term" value="C:cytoplasm"/>
    <property type="evidence" value="ECO:0007669"/>
    <property type="project" value="UniProtKB-SubCell"/>
</dbReference>
<dbReference type="PRINTS" id="PR00107">
    <property type="entry name" value="PHOSPHOCPHPR"/>
</dbReference>
<comment type="caution">
    <text evidence="6">The sequence shown here is derived from an EMBL/GenBank/DDBJ whole genome shotgun (WGS) entry which is preliminary data.</text>
</comment>
<dbReference type="Gene3D" id="3.30.1340.10">
    <property type="entry name" value="HPr-like"/>
    <property type="match status" value="1"/>
</dbReference>
<name>A0A2S8FH97_9BACT</name>
<dbReference type="EMBL" id="PUIB01000019">
    <property type="protein sequence ID" value="PQO31561.1"/>
    <property type="molecule type" value="Genomic_DNA"/>
</dbReference>
<dbReference type="RefSeq" id="WP_105356593.1">
    <property type="nucleotide sequence ID" value="NZ_PUIB01000019.1"/>
</dbReference>
<dbReference type="NCBIfam" id="TIGR01003">
    <property type="entry name" value="PTS_HPr_family"/>
    <property type="match status" value="1"/>
</dbReference>
<accession>A0A2S8FH97</accession>
<evidence type="ECO:0000256" key="3">
    <source>
        <dbReference type="ARBA" id="ARBA00022490"/>
    </source>
</evidence>
<protein>
    <submittedName>
        <fullName evidence="6">HPr family phosphocarrier protein</fullName>
    </submittedName>
</protein>
<evidence type="ECO:0000313" key="7">
    <source>
        <dbReference type="Proteomes" id="UP000239388"/>
    </source>
</evidence>
<feature type="domain" description="HPr" evidence="5">
    <location>
        <begin position="5"/>
        <end position="91"/>
    </location>
</feature>
<evidence type="ECO:0000256" key="2">
    <source>
        <dbReference type="ARBA" id="ARBA00010736"/>
    </source>
</evidence>
<dbReference type="CDD" id="cd00367">
    <property type="entry name" value="PTS-HPr_like"/>
    <property type="match status" value="1"/>
</dbReference>